<sequence>MVPNQVNGEGDTFHNALAFAYRLALGQFTAADQENSSFHLSPESYEALLHRLQSEPSPGLDIGELDLELGLNRNGLDTRACASISFLDSDSGFSSDGDQAARYSFRSNLDKLRIEYDTEDGLLTFKMPETRVYTDFAASICHRITGAAEPLIEDFRSRGTPDIELKGKSKSRSKKVPDIAWGRSPLETNPPIVAEIAYSHPNGPKDLEILKKVCQGYLEGTRGRRKIRTVLGFKIYYPTNPTSNFEAILEHLDECFAGV</sequence>
<protein>
    <submittedName>
        <fullName evidence="1">Uncharacterized protein</fullName>
    </submittedName>
</protein>
<accession>A0A135SU74</accession>
<comment type="caution">
    <text evidence="1">The sequence shown here is derived from an EMBL/GenBank/DDBJ whole genome shotgun (WGS) entry which is preliminary data.</text>
</comment>
<gene>
    <name evidence="1" type="ORF">CSAL01_03540</name>
</gene>
<organism evidence="1 2">
    <name type="scientific">Colletotrichum salicis</name>
    <dbReference type="NCBI Taxonomy" id="1209931"/>
    <lineage>
        <taxon>Eukaryota</taxon>
        <taxon>Fungi</taxon>
        <taxon>Dikarya</taxon>
        <taxon>Ascomycota</taxon>
        <taxon>Pezizomycotina</taxon>
        <taxon>Sordariomycetes</taxon>
        <taxon>Hypocreomycetidae</taxon>
        <taxon>Glomerellales</taxon>
        <taxon>Glomerellaceae</taxon>
        <taxon>Colletotrichum</taxon>
        <taxon>Colletotrichum acutatum species complex</taxon>
    </lineage>
</organism>
<keyword evidence="2" id="KW-1185">Reference proteome</keyword>
<dbReference type="Proteomes" id="UP000070121">
    <property type="component" value="Unassembled WGS sequence"/>
</dbReference>
<evidence type="ECO:0000313" key="1">
    <source>
        <dbReference type="EMBL" id="KXH39470.1"/>
    </source>
</evidence>
<proteinExistence type="predicted"/>
<evidence type="ECO:0000313" key="2">
    <source>
        <dbReference type="Proteomes" id="UP000070121"/>
    </source>
</evidence>
<dbReference type="AlphaFoldDB" id="A0A135SU74"/>
<dbReference type="EMBL" id="JFFI01002228">
    <property type="protein sequence ID" value="KXH39470.1"/>
    <property type="molecule type" value="Genomic_DNA"/>
</dbReference>
<dbReference type="OrthoDB" id="4844666at2759"/>
<reference evidence="1 2" key="1">
    <citation type="submission" date="2014-02" db="EMBL/GenBank/DDBJ databases">
        <title>The genome sequence of Colletotrichum salicis CBS 607.94.</title>
        <authorList>
            <person name="Baroncelli R."/>
            <person name="Thon M.R."/>
        </authorList>
    </citation>
    <scope>NUCLEOTIDE SEQUENCE [LARGE SCALE GENOMIC DNA]</scope>
    <source>
        <strain evidence="1 2">CBS 607.94</strain>
    </source>
</reference>
<name>A0A135SU74_9PEZI</name>